<evidence type="ECO:0008006" key="4">
    <source>
        <dbReference type="Google" id="ProtNLM"/>
    </source>
</evidence>
<keyword evidence="1" id="KW-0812">Transmembrane</keyword>
<dbReference type="Proteomes" id="UP001302274">
    <property type="component" value="Unassembled WGS sequence"/>
</dbReference>
<dbReference type="EMBL" id="JAYGJQ010000002">
    <property type="protein sequence ID" value="MEA9357242.1"/>
    <property type="molecule type" value="Genomic_DNA"/>
</dbReference>
<accession>A0ABU5VXB2</accession>
<feature type="transmembrane region" description="Helical" evidence="1">
    <location>
        <begin position="21"/>
        <end position="42"/>
    </location>
</feature>
<feature type="transmembrane region" description="Helical" evidence="1">
    <location>
        <begin position="54"/>
        <end position="74"/>
    </location>
</feature>
<reference evidence="2 3" key="1">
    <citation type="submission" date="2023-11" db="EMBL/GenBank/DDBJ databases">
        <title>A Novel Polar Bacteriovorax (B. antarcticus) Isolated from the Biocrust in Antarctica.</title>
        <authorList>
            <person name="Mun W."/>
            <person name="Choi S.Y."/>
            <person name="Mitchell R.J."/>
        </authorList>
    </citation>
    <scope>NUCLEOTIDE SEQUENCE [LARGE SCALE GENOMIC DNA]</scope>
    <source>
        <strain evidence="2 3">PP10</strain>
    </source>
</reference>
<comment type="caution">
    <text evidence="2">The sequence shown here is derived from an EMBL/GenBank/DDBJ whole genome shotgun (WGS) entry which is preliminary data.</text>
</comment>
<name>A0ABU5VXB2_9BACT</name>
<dbReference type="RefSeq" id="WP_323577170.1">
    <property type="nucleotide sequence ID" value="NZ_JAYGJQ010000002.1"/>
</dbReference>
<organism evidence="2 3">
    <name type="scientific">Bacteriovorax antarcticus</name>
    <dbReference type="NCBI Taxonomy" id="3088717"/>
    <lineage>
        <taxon>Bacteria</taxon>
        <taxon>Pseudomonadati</taxon>
        <taxon>Bdellovibrionota</taxon>
        <taxon>Bacteriovoracia</taxon>
        <taxon>Bacteriovoracales</taxon>
        <taxon>Bacteriovoracaceae</taxon>
        <taxon>Bacteriovorax</taxon>
    </lineage>
</organism>
<gene>
    <name evidence="2" type="ORF">SHI21_13540</name>
</gene>
<evidence type="ECO:0000313" key="2">
    <source>
        <dbReference type="EMBL" id="MEA9357242.1"/>
    </source>
</evidence>
<proteinExistence type="predicted"/>
<evidence type="ECO:0000256" key="1">
    <source>
        <dbReference type="SAM" id="Phobius"/>
    </source>
</evidence>
<keyword evidence="1" id="KW-1133">Transmembrane helix</keyword>
<protein>
    <recommendedName>
        <fullName evidence="4">SMODS and SLOG-associating 2TM effector domain-containing protein</fullName>
    </recommendedName>
</protein>
<keyword evidence="1" id="KW-0472">Membrane</keyword>
<sequence>MKKIDFNKYKFKLRSLPNSKTASRYLEAVIYFIIIFVIYNFINICLFSDGFMPTLPALLVLALPIGFIHVYSTIETEYKNVKRDTFKEVIVHIRLRQTQSLIEKLEDNPEILNEKYQKKSLLYWAKHYKNIQANSIIIEQMKKPK</sequence>
<evidence type="ECO:0000313" key="3">
    <source>
        <dbReference type="Proteomes" id="UP001302274"/>
    </source>
</evidence>
<keyword evidence="3" id="KW-1185">Reference proteome</keyword>